<comment type="caution">
    <text evidence="5">The sequence shown here is derived from an EMBL/GenBank/DDBJ whole genome shotgun (WGS) entry which is preliminary data.</text>
</comment>
<dbReference type="AlphaFoldDB" id="A0A7K5KNJ4"/>
<dbReference type="InterPro" id="IPR013783">
    <property type="entry name" value="Ig-like_fold"/>
</dbReference>
<dbReference type="GO" id="GO:0005576">
    <property type="term" value="C:extracellular region"/>
    <property type="evidence" value="ECO:0007669"/>
    <property type="project" value="UniProtKB-ARBA"/>
</dbReference>
<feature type="domain" description="Ig-like" evidence="4">
    <location>
        <begin position="4"/>
        <end position="81"/>
    </location>
</feature>
<dbReference type="GO" id="GO:0002250">
    <property type="term" value="P:adaptive immune response"/>
    <property type="evidence" value="ECO:0007669"/>
    <property type="project" value="UniProtKB-KW"/>
</dbReference>
<accession>A0A7K5KNJ4</accession>
<feature type="non-terminal residue" evidence="5">
    <location>
        <position position="1"/>
    </location>
</feature>
<evidence type="ECO:0000256" key="1">
    <source>
        <dbReference type="ARBA" id="ARBA00022859"/>
    </source>
</evidence>
<evidence type="ECO:0000256" key="3">
    <source>
        <dbReference type="ARBA" id="ARBA00043265"/>
    </source>
</evidence>
<keyword evidence="2" id="KW-1064">Adaptive immunity</keyword>
<protein>
    <submittedName>
        <fullName evidence="5">HVM57 protein</fullName>
    </submittedName>
</protein>
<proteinExistence type="predicted"/>
<dbReference type="Proteomes" id="UP000525714">
    <property type="component" value="Unassembled WGS sequence"/>
</dbReference>
<feature type="non-terminal residue" evidence="5">
    <location>
        <position position="81"/>
    </location>
</feature>
<gene>
    <name evidence="5" type="primary">Hvm57</name>
    <name evidence="5" type="ORF">MIOMAC_R15370</name>
</gene>
<dbReference type="EMBL" id="VYZC01003007">
    <property type="protein sequence ID" value="NWT07547.1"/>
    <property type="molecule type" value="Genomic_DNA"/>
</dbReference>
<dbReference type="SUPFAM" id="SSF48726">
    <property type="entry name" value="Immunoglobulin"/>
    <property type="match status" value="1"/>
</dbReference>
<dbReference type="PANTHER" id="PTHR23266">
    <property type="entry name" value="IMMUNOGLOBULIN HEAVY CHAIN"/>
    <property type="match status" value="1"/>
</dbReference>
<keyword evidence="6" id="KW-1185">Reference proteome</keyword>
<dbReference type="InterPro" id="IPR036179">
    <property type="entry name" value="Ig-like_dom_sf"/>
</dbReference>
<keyword evidence="1" id="KW-0391">Immunity</keyword>
<evidence type="ECO:0000313" key="6">
    <source>
        <dbReference type="Proteomes" id="UP000525714"/>
    </source>
</evidence>
<dbReference type="InterPro" id="IPR050199">
    <property type="entry name" value="IgHV"/>
</dbReference>
<sequence>AVTGQVALEQQPRELTVQEGDQVNFQCSMTGDNMEYYYVYWYRQGPRGTLEWIYTDGDFYGEGFQDRFKGSEQSSKNSFTL</sequence>
<keyword evidence="3" id="KW-1280">Immunoglobulin</keyword>
<reference evidence="5 6" key="1">
    <citation type="submission" date="2019-09" db="EMBL/GenBank/DDBJ databases">
        <title>Bird 10,000 Genomes (B10K) Project - Family phase.</title>
        <authorList>
            <person name="Zhang G."/>
        </authorList>
    </citation>
    <scope>NUCLEOTIDE SEQUENCE [LARGE SCALE GENOMIC DNA]</scope>
    <source>
        <strain evidence="5">B10K-DU-003-16</strain>
        <tissue evidence="5">Mixed tissue sample</tissue>
    </source>
</reference>
<dbReference type="Pfam" id="PF07686">
    <property type="entry name" value="V-set"/>
    <property type="match status" value="1"/>
</dbReference>
<dbReference type="InterPro" id="IPR013106">
    <property type="entry name" value="Ig_V-set"/>
</dbReference>
<dbReference type="InterPro" id="IPR007110">
    <property type="entry name" value="Ig-like_dom"/>
</dbReference>
<dbReference type="GO" id="GO:0019814">
    <property type="term" value="C:immunoglobulin complex"/>
    <property type="evidence" value="ECO:0007669"/>
    <property type="project" value="UniProtKB-KW"/>
</dbReference>
<dbReference type="PROSITE" id="PS50835">
    <property type="entry name" value="IG_LIKE"/>
    <property type="match status" value="1"/>
</dbReference>
<organism evidence="5 6">
    <name type="scientific">Mionectes macconnelli</name>
    <name type="common">McConnell's flycatcher</name>
    <dbReference type="NCBI Taxonomy" id="254557"/>
    <lineage>
        <taxon>Eukaryota</taxon>
        <taxon>Metazoa</taxon>
        <taxon>Chordata</taxon>
        <taxon>Craniata</taxon>
        <taxon>Vertebrata</taxon>
        <taxon>Euteleostomi</taxon>
        <taxon>Archelosauria</taxon>
        <taxon>Archosauria</taxon>
        <taxon>Dinosauria</taxon>
        <taxon>Saurischia</taxon>
        <taxon>Theropoda</taxon>
        <taxon>Coelurosauria</taxon>
        <taxon>Aves</taxon>
        <taxon>Neognathae</taxon>
        <taxon>Neoaves</taxon>
        <taxon>Telluraves</taxon>
        <taxon>Australaves</taxon>
        <taxon>Passeriformes</taxon>
        <taxon>Tyrannidae</taxon>
        <taxon>Mionectes</taxon>
    </lineage>
</organism>
<name>A0A7K5KNJ4_9TYRA</name>
<evidence type="ECO:0000259" key="4">
    <source>
        <dbReference type="PROSITE" id="PS50835"/>
    </source>
</evidence>
<evidence type="ECO:0000313" key="5">
    <source>
        <dbReference type="EMBL" id="NWT07547.1"/>
    </source>
</evidence>
<dbReference type="Gene3D" id="2.60.40.10">
    <property type="entry name" value="Immunoglobulins"/>
    <property type="match status" value="1"/>
</dbReference>
<evidence type="ECO:0000256" key="2">
    <source>
        <dbReference type="ARBA" id="ARBA00023130"/>
    </source>
</evidence>